<dbReference type="GO" id="GO:0016787">
    <property type="term" value="F:hydrolase activity"/>
    <property type="evidence" value="ECO:0007669"/>
    <property type="project" value="UniProtKB-KW"/>
</dbReference>
<dbReference type="InterPro" id="IPR038570">
    <property type="entry name" value="HicA_sf"/>
</dbReference>
<evidence type="ECO:0000256" key="5">
    <source>
        <dbReference type="ARBA" id="ARBA00022801"/>
    </source>
</evidence>
<dbReference type="EMBL" id="PXYW01000046">
    <property type="protein sequence ID" value="PSR32283.1"/>
    <property type="molecule type" value="Genomic_DNA"/>
</dbReference>
<dbReference type="GO" id="GO:0003729">
    <property type="term" value="F:mRNA binding"/>
    <property type="evidence" value="ECO:0007669"/>
    <property type="project" value="InterPro"/>
</dbReference>
<sequence>MTGPEVVRKLQKLGFVVDHMTGSHVILIGPNGQRAVVPVHGARDLRRGTLHAICKQAGVTEEQMRRL</sequence>
<keyword evidence="7" id="KW-0346">Stress response</keyword>
<dbReference type="Gene3D" id="3.30.920.30">
    <property type="entry name" value="Hypothetical protein"/>
    <property type="match status" value="1"/>
</dbReference>
<accession>A0A2T2XCP6</accession>
<evidence type="ECO:0000313" key="9">
    <source>
        <dbReference type="Proteomes" id="UP000242972"/>
    </source>
</evidence>
<keyword evidence="3" id="KW-0540">Nuclease</keyword>
<dbReference type="SUPFAM" id="SSF54786">
    <property type="entry name" value="YcfA/nrd intein domain"/>
    <property type="match status" value="1"/>
</dbReference>
<dbReference type="Pfam" id="PF07927">
    <property type="entry name" value="HicA_toxin"/>
    <property type="match status" value="1"/>
</dbReference>
<dbReference type="Proteomes" id="UP000242972">
    <property type="component" value="Unassembled WGS sequence"/>
</dbReference>
<proteinExistence type="inferred from homology"/>
<evidence type="ECO:0000256" key="6">
    <source>
        <dbReference type="ARBA" id="ARBA00022884"/>
    </source>
</evidence>
<evidence type="ECO:0000256" key="7">
    <source>
        <dbReference type="ARBA" id="ARBA00023016"/>
    </source>
</evidence>
<name>A0A2T2XCP6_9FIRM</name>
<protein>
    <submittedName>
        <fullName evidence="8">Toxin HicA</fullName>
    </submittedName>
</protein>
<keyword evidence="5" id="KW-0378">Hydrolase</keyword>
<keyword evidence="2" id="KW-1277">Toxin-antitoxin system</keyword>
<comment type="caution">
    <text evidence="8">The sequence shown here is derived from an EMBL/GenBank/DDBJ whole genome shotgun (WGS) entry which is preliminary data.</text>
</comment>
<comment type="similarity">
    <text evidence="1">Belongs to the HicA mRNA interferase family.</text>
</comment>
<evidence type="ECO:0000256" key="3">
    <source>
        <dbReference type="ARBA" id="ARBA00022722"/>
    </source>
</evidence>
<gene>
    <name evidence="8" type="ORF">C7B46_15060</name>
</gene>
<keyword evidence="6" id="KW-0694">RNA-binding</keyword>
<reference evidence="8 9" key="1">
    <citation type="journal article" date="2014" name="BMC Genomics">
        <title>Comparison of environmental and isolate Sulfobacillus genomes reveals diverse carbon, sulfur, nitrogen, and hydrogen metabolisms.</title>
        <authorList>
            <person name="Justice N.B."/>
            <person name="Norman A."/>
            <person name="Brown C.T."/>
            <person name="Singh A."/>
            <person name="Thomas B.C."/>
            <person name="Banfield J.F."/>
        </authorList>
    </citation>
    <scope>NUCLEOTIDE SEQUENCE [LARGE SCALE GENOMIC DNA]</scope>
    <source>
        <strain evidence="8">AMDSBA4</strain>
    </source>
</reference>
<organism evidence="8 9">
    <name type="scientific">Sulfobacillus benefaciens</name>
    <dbReference type="NCBI Taxonomy" id="453960"/>
    <lineage>
        <taxon>Bacteria</taxon>
        <taxon>Bacillati</taxon>
        <taxon>Bacillota</taxon>
        <taxon>Clostridia</taxon>
        <taxon>Eubacteriales</taxon>
        <taxon>Clostridiales Family XVII. Incertae Sedis</taxon>
        <taxon>Sulfobacillus</taxon>
    </lineage>
</organism>
<dbReference type="AlphaFoldDB" id="A0A2T2XCP6"/>
<evidence type="ECO:0000256" key="2">
    <source>
        <dbReference type="ARBA" id="ARBA00022649"/>
    </source>
</evidence>
<evidence type="ECO:0000256" key="4">
    <source>
        <dbReference type="ARBA" id="ARBA00022759"/>
    </source>
</evidence>
<keyword evidence="4" id="KW-0255">Endonuclease</keyword>
<evidence type="ECO:0000256" key="1">
    <source>
        <dbReference type="ARBA" id="ARBA00006620"/>
    </source>
</evidence>
<dbReference type="GO" id="GO:0004519">
    <property type="term" value="F:endonuclease activity"/>
    <property type="evidence" value="ECO:0007669"/>
    <property type="project" value="UniProtKB-KW"/>
</dbReference>
<dbReference type="InterPro" id="IPR012933">
    <property type="entry name" value="HicA_mRNA_interferase"/>
</dbReference>
<evidence type="ECO:0000313" key="8">
    <source>
        <dbReference type="EMBL" id="PSR32283.1"/>
    </source>
</evidence>